<name>A0AAP0LQZ4_9ROSI</name>
<keyword evidence="2" id="KW-1185">Reference proteome</keyword>
<evidence type="ECO:0000313" key="2">
    <source>
        <dbReference type="Proteomes" id="UP001428341"/>
    </source>
</evidence>
<gene>
    <name evidence="1" type="ORF">WN944_024228</name>
</gene>
<comment type="caution">
    <text evidence="1">The sequence shown here is derived from an EMBL/GenBank/DDBJ whole genome shotgun (WGS) entry which is preliminary data.</text>
</comment>
<dbReference type="AlphaFoldDB" id="A0AAP0LQZ4"/>
<dbReference type="Proteomes" id="UP001428341">
    <property type="component" value="Unassembled WGS sequence"/>
</dbReference>
<reference evidence="1 2" key="1">
    <citation type="submission" date="2024-05" db="EMBL/GenBank/DDBJ databases">
        <title>Haplotype-resolved chromosome-level genome assembly of Huyou (Citrus changshanensis).</title>
        <authorList>
            <person name="Miao C."/>
            <person name="Chen W."/>
            <person name="Wu Y."/>
            <person name="Wang L."/>
            <person name="Zhao S."/>
            <person name="Grierson D."/>
            <person name="Xu C."/>
            <person name="Chen K."/>
        </authorList>
    </citation>
    <scope>NUCLEOTIDE SEQUENCE [LARGE SCALE GENOMIC DNA]</scope>
    <source>
        <strain evidence="1">01-14</strain>
        <tissue evidence="1">Leaf</tissue>
    </source>
</reference>
<evidence type="ECO:0000313" key="1">
    <source>
        <dbReference type="EMBL" id="KAK9181091.1"/>
    </source>
</evidence>
<sequence>MWKSVCCNHVSPFVESRFELFIEMSISSFIYCVESLVYDHKYPQWETCFEKLALDPKPIGDCYTSGYGTQDYEIFIGYICMAYEGNLLPKACGNLVLVTNRYGVKQEPVFPAIHNKEITTLPTRIKSAITMWIRKISMVASL</sequence>
<accession>A0AAP0LQZ4</accession>
<organism evidence="1 2">
    <name type="scientific">Citrus x changshan-huyou</name>
    <dbReference type="NCBI Taxonomy" id="2935761"/>
    <lineage>
        <taxon>Eukaryota</taxon>
        <taxon>Viridiplantae</taxon>
        <taxon>Streptophyta</taxon>
        <taxon>Embryophyta</taxon>
        <taxon>Tracheophyta</taxon>
        <taxon>Spermatophyta</taxon>
        <taxon>Magnoliopsida</taxon>
        <taxon>eudicotyledons</taxon>
        <taxon>Gunneridae</taxon>
        <taxon>Pentapetalae</taxon>
        <taxon>rosids</taxon>
        <taxon>malvids</taxon>
        <taxon>Sapindales</taxon>
        <taxon>Rutaceae</taxon>
        <taxon>Aurantioideae</taxon>
        <taxon>Citrus</taxon>
    </lineage>
</organism>
<protein>
    <submittedName>
        <fullName evidence="1">Uncharacterized protein</fullName>
    </submittedName>
</protein>
<dbReference type="EMBL" id="JBCGBO010000024">
    <property type="protein sequence ID" value="KAK9181091.1"/>
    <property type="molecule type" value="Genomic_DNA"/>
</dbReference>
<proteinExistence type="predicted"/>